<dbReference type="AlphaFoldDB" id="X1K1P4"/>
<evidence type="ECO:0000256" key="1">
    <source>
        <dbReference type="SAM" id="Phobius"/>
    </source>
</evidence>
<evidence type="ECO:0000259" key="2">
    <source>
        <dbReference type="Pfam" id="PF00271"/>
    </source>
</evidence>
<feature type="transmembrane region" description="Helical" evidence="1">
    <location>
        <begin position="12"/>
        <end position="35"/>
    </location>
</feature>
<feature type="domain" description="Helicase C-terminal" evidence="2">
    <location>
        <begin position="1"/>
        <end position="54"/>
    </location>
</feature>
<keyword evidence="1" id="KW-0472">Membrane</keyword>
<organism evidence="3">
    <name type="scientific">marine sediment metagenome</name>
    <dbReference type="NCBI Taxonomy" id="412755"/>
    <lineage>
        <taxon>unclassified sequences</taxon>
        <taxon>metagenomes</taxon>
        <taxon>ecological metagenomes</taxon>
    </lineage>
</organism>
<dbReference type="InterPro" id="IPR001650">
    <property type="entry name" value="Helicase_C-like"/>
</dbReference>
<sequence length="89" mass="10161">VIENLNNGKTKIVVSTFSLFSTGIDIINLEVLFLVGPTRSKIKLKQSIGRIMRKSTIKKNPEIVDFRDMGVDLLKSQAYARNQIYKYLE</sequence>
<dbReference type="Gene3D" id="3.40.50.300">
    <property type="entry name" value="P-loop containing nucleotide triphosphate hydrolases"/>
    <property type="match status" value="1"/>
</dbReference>
<dbReference type="SUPFAM" id="SSF52540">
    <property type="entry name" value="P-loop containing nucleoside triphosphate hydrolases"/>
    <property type="match status" value="1"/>
</dbReference>
<evidence type="ECO:0000313" key="3">
    <source>
        <dbReference type="EMBL" id="GAH87590.1"/>
    </source>
</evidence>
<dbReference type="PANTHER" id="PTHR47396">
    <property type="entry name" value="TYPE I RESTRICTION ENZYME ECOKI R PROTEIN"/>
    <property type="match status" value="1"/>
</dbReference>
<protein>
    <recommendedName>
        <fullName evidence="2">Helicase C-terminal domain-containing protein</fullName>
    </recommendedName>
</protein>
<gene>
    <name evidence="3" type="ORF">S03H2_61970</name>
</gene>
<dbReference type="GO" id="GO:0005829">
    <property type="term" value="C:cytosol"/>
    <property type="evidence" value="ECO:0007669"/>
    <property type="project" value="TreeGrafter"/>
</dbReference>
<proteinExistence type="predicted"/>
<reference evidence="3" key="1">
    <citation type="journal article" date="2014" name="Front. Microbiol.">
        <title>High frequency of phylogenetically diverse reductive dehalogenase-homologous genes in deep subseafloor sedimentary metagenomes.</title>
        <authorList>
            <person name="Kawai M."/>
            <person name="Futagami T."/>
            <person name="Toyoda A."/>
            <person name="Takaki Y."/>
            <person name="Nishi S."/>
            <person name="Hori S."/>
            <person name="Arai W."/>
            <person name="Tsubouchi T."/>
            <person name="Morono Y."/>
            <person name="Uchiyama I."/>
            <person name="Ito T."/>
            <person name="Fujiyama A."/>
            <person name="Inagaki F."/>
            <person name="Takami H."/>
        </authorList>
    </citation>
    <scope>NUCLEOTIDE SEQUENCE</scope>
    <source>
        <strain evidence="3">Expedition CK06-06</strain>
    </source>
</reference>
<feature type="non-terminal residue" evidence="3">
    <location>
        <position position="1"/>
    </location>
</feature>
<keyword evidence="1" id="KW-1133">Transmembrane helix</keyword>
<comment type="caution">
    <text evidence="3">The sequence shown here is derived from an EMBL/GenBank/DDBJ whole genome shotgun (WGS) entry which is preliminary data.</text>
</comment>
<dbReference type="Pfam" id="PF00271">
    <property type="entry name" value="Helicase_C"/>
    <property type="match status" value="1"/>
</dbReference>
<keyword evidence="1" id="KW-0812">Transmembrane</keyword>
<dbReference type="EMBL" id="BARU01040045">
    <property type="protein sequence ID" value="GAH87590.1"/>
    <property type="molecule type" value="Genomic_DNA"/>
</dbReference>
<dbReference type="InterPro" id="IPR050742">
    <property type="entry name" value="Helicase_Restrict-Modif_Enz"/>
</dbReference>
<name>X1K1P4_9ZZZZ</name>
<accession>X1K1P4</accession>
<dbReference type="PANTHER" id="PTHR47396:SF1">
    <property type="entry name" value="ATP-DEPENDENT HELICASE IRC3-RELATED"/>
    <property type="match status" value="1"/>
</dbReference>
<dbReference type="InterPro" id="IPR027417">
    <property type="entry name" value="P-loop_NTPase"/>
</dbReference>